<feature type="region of interest" description="Disordered" evidence="1">
    <location>
        <begin position="37"/>
        <end position="61"/>
    </location>
</feature>
<name>A0A369JRK2_HYPMA</name>
<proteinExistence type="predicted"/>
<comment type="caution">
    <text evidence="2">The sequence shown here is derived from an EMBL/GenBank/DDBJ whole genome shotgun (WGS) entry which is preliminary data.</text>
</comment>
<evidence type="ECO:0000313" key="3">
    <source>
        <dbReference type="Proteomes" id="UP000076154"/>
    </source>
</evidence>
<organism evidence="2 3">
    <name type="scientific">Hypsizygus marmoreus</name>
    <name type="common">White beech mushroom</name>
    <name type="synonym">Agaricus marmoreus</name>
    <dbReference type="NCBI Taxonomy" id="39966"/>
    <lineage>
        <taxon>Eukaryota</taxon>
        <taxon>Fungi</taxon>
        <taxon>Dikarya</taxon>
        <taxon>Basidiomycota</taxon>
        <taxon>Agaricomycotina</taxon>
        <taxon>Agaricomycetes</taxon>
        <taxon>Agaricomycetidae</taxon>
        <taxon>Agaricales</taxon>
        <taxon>Tricholomatineae</taxon>
        <taxon>Lyophyllaceae</taxon>
        <taxon>Hypsizygus</taxon>
    </lineage>
</organism>
<dbReference type="AlphaFoldDB" id="A0A369JRK2"/>
<evidence type="ECO:0000313" key="2">
    <source>
        <dbReference type="EMBL" id="RDB23840.1"/>
    </source>
</evidence>
<accession>A0A369JRK2</accession>
<evidence type="ECO:0000256" key="1">
    <source>
        <dbReference type="SAM" id="MobiDB-lite"/>
    </source>
</evidence>
<feature type="compositionally biased region" description="Polar residues" evidence="1">
    <location>
        <begin position="37"/>
        <end position="50"/>
    </location>
</feature>
<keyword evidence="3" id="KW-1185">Reference proteome</keyword>
<dbReference type="Proteomes" id="UP000076154">
    <property type="component" value="Unassembled WGS sequence"/>
</dbReference>
<dbReference type="EMBL" id="LUEZ02000046">
    <property type="protein sequence ID" value="RDB23840.1"/>
    <property type="molecule type" value="Genomic_DNA"/>
</dbReference>
<protein>
    <submittedName>
        <fullName evidence="2">Uncharacterized protein</fullName>
    </submittedName>
</protein>
<reference evidence="2" key="1">
    <citation type="submission" date="2018-04" db="EMBL/GenBank/DDBJ databases">
        <title>Whole genome sequencing of Hypsizygus marmoreus.</title>
        <authorList>
            <person name="Choi I.-G."/>
            <person name="Min B."/>
            <person name="Kim J.-G."/>
            <person name="Kim S."/>
            <person name="Oh Y.-L."/>
            <person name="Kong W.-S."/>
            <person name="Park H."/>
            <person name="Jeong J."/>
            <person name="Song E.-S."/>
        </authorList>
    </citation>
    <scope>NUCLEOTIDE SEQUENCE [LARGE SCALE GENOMIC DNA]</scope>
    <source>
        <strain evidence="2">51987-8</strain>
    </source>
</reference>
<dbReference type="OrthoDB" id="3037038at2759"/>
<dbReference type="InParanoid" id="A0A369JRK2"/>
<sequence>MGTFYHVEMGYVQYKFCEVERRTTAVACLSTFTLSQKMSDPETHQPNGKPQMSAKPSEGNLAKDVGGEFLKGVAEEGGEQTVKYTTETEEGQQHLEDAKTQAQGLWAKYCGCFASAV</sequence>
<gene>
    <name evidence="2" type="ORF">Hypma_009492</name>
</gene>